<keyword evidence="2" id="KW-0812">Transmembrane</keyword>
<reference evidence="3 6" key="2">
    <citation type="submission" date="2018-05" db="EMBL/GenBank/DDBJ databases">
        <title>Genomic Encyclopedia of Type Strains, Phase IV (KMG-V): Genome sequencing to study the core and pangenomes of soil and plant-associated prokaryotes.</title>
        <authorList>
            <person name="Whitman W."/>
        </authorList>
    </citation>
    <scope>NUCLEOTIDE SEQUENCE [LARGE SCALE GENOMIC DNA]</scope>
    <source>
        <strain evidence="3 6">SIr-6563</strain>
    </source>
</reference>
<evidence type="ECO:0000256" key="2">
    <source>
        <dbReference type="SAM" id="Phobius"/>
    </source>
</evidence>
<dbReference type="Pfam" id="PF04403">
    <property type="entry name" value="PqiA"/>
    <property type="match status" value="1"/>
</dbReference>
<evidence type="ECO:0000313" key="4">
    <source>
        <dbReference type="EMBL" id="SEJ06211.1"/>
    </source>
</evidence>
<organism evidence="4 5">
    <name type="scientific">Paraburkholderia tropica</name>
    <dbReference type="NCBI Taxonomy" id="92647"/>
    <lineage>
        <taxon>Bacteria</taxon>
        <taxon>Pseudomonadati</taxon>
        <taxon>Pseudomonadota</taxon>
        <taxon>Betaproteobacteria</taxon>
        <taxon>Burkholderiales</taxon>
        <taxon>Burkholderiaceae</taxon>
        <taxon>Paraburkholderia</taxon>
    </lineage>
</organism>
<dbReference type="EMBL" id="FNZM01000002">
    <property type="protein sequence ID" value="SEJ06211.1"/>
    <property type="molecule type" value="Genomic_DNA"/>
</dbReference>
<sequence>MAQEKLIACHECDALYRKPRLLGRETARCTRCGATLYHSASSQLDRICAITIAALLTFIIAQSFPIIELDANGITTESSLFGALVVLWNEDMQIVAVMVFCATILFPLTEMVALLYVLLPIRRGFIPPGFDLVLRAIQFVRPWGMLEVFMLGVLITIVKMVSLARVIPETALFAFGALTLMFTVVVTFDSRTLWDIADALRESALAARRGRSGPAAEGGANGGPGLPGGNGGNGGHGGNDGLDTPATPHTADGHDIDPRGLLDPGVPSVLAHVAGSDALADPEIRGTARDAGQDAPPDTPPARPEGSR</sequence>
<feature type="compositionally biased region" description="Basic and acidic residues" evidence="1">
    <location>
        <begin position="251"/>
        <end position="260"/>
    </location>
</feature>
<evidence type="ECO:0000256" key="1">
    <source>
        <dbReference type="SAM" id="MobiDB-lite"/>
    </source>
</evidence>
<protein>
    <submittedName>
        <fullName evidence="4">Paraquat-inducible protein A</fullName>
    </submittedName>
</protein>
<dbReference type="Proteomes" id="UP000183529">
    <property type="component" value="Unassembled WGS sequence"/>
</dbReference>
<proteinExistence type="predicted"/>
<name>A0A1A5X2J7_9BURK</name>
<dbReference type="AlphaFoldDB" id="A0A1A5X2J7"/>
<feature type="transmembrane region" description="Helical" evidence="2">
    <location>
        <begin position="94"/>
        <end position="119"/>
    </location>
</feature>
<keyword evidence="2" id="KW-1133">Transmembrane helix</keyword>
<accession>A0A1A5X2J7</accession>
<dbReference type="EMBL" id="QJJV01000001">
    <property type="protein sequence ID" value="PXX20673.1"/>
    <property type="molecule type" value="Genomic_DNA"/>
</dbReference>
<feature type="compositionally biased region" description="Gly residues" evidence="1">
    <location>
        <begin position="219"/>
        <end position="240"/>
    </location>
</feature>
<feature type="region of interest" description="Disordered" evidence="1">
    <location>
        <begin position="209"/>
        <end position="308"/>
    </location>
</feature>
<keyword evidence="2" id="KW-0472">Membrane</keyword>
<feature type="compositionally biased region" description="Basic and acidic residues" evidence="1">
    <location>
        <begin position="282"/>
        <end position="292"/>
    </location>
</feature>
<feature type="transmembrane region" description="Helical" evidence="2">
    <location>
        <begin position="170"/>
        <end position="188"/>
    </location>
</feature>
<dbReference type="InterPro" id="IPR007498">
    <property type="entry name" value="PqiA-like"/>
</dbReference>
<evidence type="ECO:0000313" key="6">
    <source>
        <dbReference type="Proteomes" id="UP000247515"/>
    </source>
</evidence>
<gene>
    <name evidence="3" type="ORF">C7400_101404</name>
    <name evidence="4" type="ORF">SAMN05216550_102267</name>
</gene>
<reference evidence="4 5" key="1">
    <citation type="submission" date="2016-10" db="EMBL/GenBank/DDBJ databases">
        <authorList>
            <person name="Varghese N."/>
            <person name="Submissions S."/>
        </authorList>
    </citation>
    <scope>NUCLEOTIDE SEQUENCE [LARGE SCALE GENOMIC DNA]</scope>
    <source>
        <strain evidence="4 5">LMG 22274</strain>
    </source>
</reference>
<feature type="transmembrane region" description="Helical" evidence="2">
    <location>
        <begin position="47"/>
        <end position="67"/>
    </location>
</feature>
<evidence type="ECO:0000313" key="5">
    <source>
        <dbReference type="Proteomes" id="UP000183529"/>
    </source>
</evidence>
<dbReference type="Proteomes" id="UP000247515">
    <property type="component" value="Unassembled WGS sequence"/>
</dbReference>
<feature type="transmembrane region" description="Helical" evidence="2">
    <location>
        <begin position="139"/>
        <end position="158"/>
    </location>
</feature>
<evidence type="ECO:0000313" key="3">
    <source>
        <dbReference type="EMBL" id="PXX20673.1"/>
    </source>
</evidence>
<keyword evidence="6" id="KW-1185">Reference proteome</keyword>
<comment type="caution">
    <text evidence="4">The sequence shown here is derived from an EMBL/GenBank/DDBJ whole genome shotgun (WGS) entry which is preliminary data.</text>
</comment>
<feature type="compositionally biased region" description="Pro residues" evidence="1">
    <location>
        <begin position="297"/>
        <end position="308"/>
    </location>
</feature>